<name>A0A2V4WHG4_PAEBA</name>
<evidence type="ECO:0000313" key="2">
    <source>
        <dbReference type="Proteomes" id="UP000247790"/>
    </source>
</evidence>
<dbReference type="EMBL" id="QJSW01000002">
    <property type="protein sequence ID" value="PYE51590.1"/>
    <property type="molecule type" value="Genomic_DNA"/>
</dbReference>
<gene>
    <name evidence="1" type="ORF">DFQ00_102385</name>
</gene>
<organism evidence="1 2">
    <name type="scientific">Paenibacillus barcinonensis</name>
    <dbReference type="NCBI Taxonomy" id="198119"/>
    <lineage>
        <taxon>Bacteria</taxon>
        <taxon>Bacillati</taxon>
        <taxon>Bacillota</taxon>
        <taxon>Bacilli</taxon>
        <taxon>Bacillales</taxon>
        <taxon>Paenibacillaceae</taxon>
        <taxon>Paenibacillus</taxon>
    </lineage>
</organism>
<proteinExistence type="predicted"/>
<accession>A0A2V4WHG4</accession>
<dbReference type="Proteomes" id="UP000247790">
    <property type="component" value="Unassembled WGS sequence"/>
</dbReference>
<reference evidence="1 2" key="1">
    <citation type="submission" date="2018-06" db="EMBL/GenBank/DDBJ databases">
        <title>Genomic Encyclopedia of Type Strains, Phase III (KMG-III): the genomes of soil and plant-associated and newly described type strains.</title>
        <authorList>
            <person name="Whitman W."/>
        </authorList>
    </citation>
    <scope>NUCLEOTIDE SEQUENCE [LARGE SCALE GENOMIC DNA]</scope>
    <source>
        <strain evidence="1 2">CECT 7022</strain>
    </source>
</reference>
<comment type="caution">
    <text evidence="1">The sequence shown here is derived from an EMBL/GenBank/DDBJ whole genome shotgun (WGS) entry which is preliminary data.</text>
</comment>
<protein>
    <submittedName>
        <fullName evidence="1">Uncharacterized protein</fullName>
    </submittedName>
</protein>
<evidence type="ECO:0000313" key="1">
    <source>
        <dbReference type="EMBL" id="PYE51590.1"/>
    </source>
</evidence>
<dbReference type="AlphaFoldDB" id="A0A2V4WHG4"/>
<sequence>MDNILIKCSKSSCSNYRSNDTESDLCLVCEERRLVSLEKKLSKTPKRNAPVKKVKVAMFKSKEDLTKYDYNVCILKSCRKKVFMRDRCKKHYIEFIKTQ</sequence>